<accession>J3LP24</accession>
<feature type="region of interest" description="Disordered" evidence="1">
    <location>
        <begin position="1"/>
        <end position="20"/>
    </location>
</feature>
<protein>
    <submittedName>
        <fullName evidence="2">Uncharacterized protein</fullName>
    </submittedName>
</protein>
<reference evidence="2" key="1">
    <citation type="journal article" date="2013" name="Nat. Commun.">
        <title>Whole-genome sequencing of Oryza brachyantha reveals mechanisms underlying Oryza genome evolution.</title>
        <authorList>
            <person name="Chen J."/>
            <person name="Huang Q."/>
            <person name="Gao D."/>
            <person name="Wang J."/>
            <person name="Lang Y."/>
            <person name="Liu T."/>
            <person name="Li B."/>
            <person name="Bai Z."/>
            <person name="Luis Goicoechea J."/>
            <person name="Liang C."/>
            <person name="Chen C."/>
            <person name="Zhang W."/>
            <person name="Sun S."/>
            <person name="Liao Y."/>
            <person name="Zhang X."/>
            <person name="Yang L."/>
            <person name="Song C."/>
            <person name="Wang M."/>
            <person name="Shi J."/>
            <person name="Liu G."/>
            <person name="Liu J."/>
            <person name="Zhou H."/>
            <person name="Zhou W."/>
            <person name="Yu Q."/>
            <person name="An N."/>
            <person name="Chen Y."/>
            <person name="Cai Q."/>
            <person name="Wang B."/>
            <person name="Liu B."/>
            <person name="Min J."/>
            <person name="Huang Y."/>
            <person name="Wu H."/>
            <person name="Li Z."/>
            <person name="Zhang Y."/>
            <person name="Yin Y."/>
            <person name="Song W."/>
            <person name="Jiang J."/>
            <person name="Jackson S.A."/>
            <person name="Wing R.A."/>
            <person name="Wang J."/>
            <person name="Chen M."/>
        </authorList>
    </citation>
    <scope>NUCLEOTIDE SEQUENCE [LARGE SCALE GENOMIC DNA]</scope>
    <source>
        <strain evidence="2">cv. IRGC 101232</strain>
    </source>
</reference>
<name>J3LP24_ORYBR</name>
<dbReference type="Proteomes" id="UP000006038">
    <property type="component" value="Chromosome 3"/>
</dbReference>
<proteinExistence type="predicted"/>
<evidence type="ECO:0000313" key="3">
    <source>
        <dbReference type="Proteomes" id="UP000006038"/>
    </source>
</evidence>
<organism evidence="2">
    <name type="scientific">Oryza brachyantha</name>
    <name type="common">malo sina</name>
    <dbReference type="NCBI Taxonomy" id="4533"/>
    <lineage>
        <taxon>Eukaryota</taxon>
        <taxon>Viridiplantae</taxon>
        <taxon>Streptophyta</taxon>
        <taxon>Embryophyta</taxon>
        <taxon>Tracheophyta</taxon>
        <taxon>Spermatophyta</taxon>
        <taxon>Magnoliopsida</taxon>
        <taxon>Liliopsida</taxon>
        <taxon>Poales</taxon>
        <taxon>Poaceae</taxon>
        <taxon>BOP clade</taxon>
        <taxon>Oryzoideae</taxon>
        <taxon>Oryzeae</taxon>
        <taxon>Oryzinae</taxon>
        <taxon>Oryza</taxon>
    </lineage>
</organism>
<sequence length="92" mass="9783">MMVAWAPVNSGEVGDGMASGEKVVEERAKLMTGLNERKGDGRGLGTSGGCVRVQRQDAVTDGNHGSNQAVKGVQEWGNQRAVNVSWKREGKN</sequence>
<evidence type="ECO:0000256" key="1">
    <source>
        <dbReference type="SAM" id="MobiDB-lite"/>
    </source>
</evidence>
<dbReference type="Gramene" id="OB03G28000.1">
    <property type="protein sequence ID" value="OB03G28000.1"/>
    <property type="gene ID" value="OB03G28000"/>
</dbReference>
<evidence type="ECO:0000313" key="2">
    <source>
        <dbReference type="EnsemblPlants" id="OB03G28000.1"/>
    </source>
</evidence>
<dbReference type="AlphaFoldDB" id="J3LP24"/>
<keyword evidence="3" id="KW-1185">Reference proteome</keyword>
<reference evidence="2" key="2">
    <citation type="submission" date="2013-04" db="UniProtKB">
        <authorList>
            <consortium name="EnsemblPlants"/>
        </authorList>
    </citation>
    <scope>IDENTIFICATION</scope>
</reference>
<dbReference type="HOGENOM" id="CLU_2416814_0_0_1"/>
<dbReference type="EnsemblPlants" id="OB03G28000.1">
    <property type="protein sequence ID" value="OB03G28000.1"/>
    <property type="gene ID" value="OB03G28000"/>
</dbReference>